<evidence type="ECO:0000313" key="5">
    <source>
        <dbReference type="Proteomes" id="UP000249577"/>
    </source>
</evidence>
<dbReference type="AlphaFoldDB" id="A0A2W5MB15"/>
<keyword evidence="2" id="KW-0472">Membrane</keyword>
<dbReference type="Pfam" id="PF06863">
    <property type="entry name" value="DUF1254"/>
    <property type="match status" value="1"/>
</dbReference>
<protein>
    <recommendedName>
        <fullName evidence="3">DUF1254 domain-containing protein</fullName>
    </recommendedName>
</protein>
<evidence type="ECO:0000313" key="4">
    <source>
        <dbReference type="EMBL" id="PZQ16997.1"/>
    </source>
</evidence>
<sequence>MSLTRVAYVLAVGLVLAGLVHIGSLLGVPRFATQGPFERLAELGPEWRFIALADEGDAANLLPFRDPAFVTAACRYDLTDGPIAVEAVLPSTYGAISVHNRTGQPFYALTDRAAADGRVRLTILAQDDVAAAEQEDLAEERPKIRIASPTMTGFVLVRLFVAGESARPAMRDLAAAATCAKTTASPPPSSEADPAPVSP</sequence>
<feature type="domain" description="DUF1254" evidence="3">
    <location>
        <begin position="73"/>
        <end position="178"/>
    </location>
</feature>
<reference evidence="4 5" key="1">
    <citation type="submission" date="2017-08" db="EMBL/GenBank/DDBJ databases">
        <title>Infants hospitalized years apart are colonized by the same room-sourced microbial strains.</title>
        <authorList>
            <person name="Brooks B."/>
            <person name="Olm M.R."/>
            <person name="Firek B.A."/>
            <person name="Baker R."/>
            <person name="Thomas B.C."/>
            <person name="Morowitz M.J."/>
            <person name="Banfield J.F."/>
        </authorList>
    </citation>
    <scope>NUCLEOTIDE SEQUENCE [LARGE SCALE GENOMIC DNA]</scope>
    <source>
        <strain evidence="4">S2_005_003_R2_43</strain>
    </source>
</reference>
<dbReference type="Proteomes" id="UP000249577">
    <property type="component" value="Unassembled WGS sequence"/>
</dbReference>
<feature type="region of interest" description="Disordered" evidence="1">
    <location>
        <begin position="177"/>
        <end position="199"/>
    </location>
</feature>
<comment type="caution">
    <text evidence="4">The sequence shown here is derived from an EMBL/GenBank/DDBJ whole genome shotgun (WGS) entry which is preliminary data.</text>
</comment>
<evidence type="ECO:0000256" key="2">
    <source>
        <dbReference type="SAM" id="Phobius"/>
    </source>
</evidence>
<feature type="transmembrane region" description="Helical" evidence="2">
    <location>
        <begin position="6"/>
        <end position="28"/>
    </location>
</feature>
<gene>
    <name evidence="4" type="ORF">DI565_06315</name>
</gene>
<dbReference type="InterPro" id="IPR010679">
    <property type="entry name" value="DUF1254"/>
</dbReference>
<evidence type="ECO:0000259" key="3">
    <source>
        <dbReference type="Pfam" id="PF06863"/>
    </source>
</evidence>
<evidence type="ECO:0000256" key="1">
    <source>
        <dbReference type="SAM" id="MobiDB-lite"/>
    </source>
</evidence>
<dbReference type="EMBL" id="QFPN01000003">
    <property type="protein sequence ID" value="PZQ16997.1"/>
    <property type="molecule type" value="Genomic_DNA"/>
</dbReference>
<keyword evidence="2" id="KW-1133">Transmembrane helix</keyword>
<organism evidence="4 5">
    <name type="scientific">Ancylobacter novellus</name>
    <name type="common">Thiobacillus novellus</name>
    <dbReference type="NCBI Taxonomy" id="921"/>
    <lineage>
        <taxon>Bacteria</taxon>
        <taxon>Pseudomonadati</taxon>
        <taxon>Pseudomonadota</taxon>
        <taxon>Alphaproteobacteria</taxon>
        <taxon>Hyphomicrobiales</taxon>
        <taxon>Xanthobacteraceae</taxon>
        <taxon>Ancylobacter</taxon>
    </lineage>
</organism>
<accession>A0A2W5MB15</accession>
<proteinExistence type="predicted"/>
<keyword evidence="2" id="KW-0812">Transmembrane</keyword>
<name>A0A2W5MB15_ANCNO</name>